<dbReference type="PANTHER" id="PTHR24421:SF10">
    <property type="entry name" value="NITRATE_NITRITE SENSOR PROTEIN NARQ"/>
    <property type="match status" value="1"/>
</dbReference>
<evidence type="ECO:0000256" key="5">
    <source>
        <dbReference type="ARBA" id="ARBA00022741"/>
    </source>
</evidence>
<dbReference type="PROSITE" id="PS50109">
    <property type="entry name" value="HIS_KIN"/>
    <property type="match status" value="1"/>
</dbReference>
<evidence type="ECO:0000313" key="12">
    <source>
        <dbReference type="Proteomes" id="UP001428290"/>
    </source>
</evidence>
<evidence type="ECO:0000256" key="2">
    <source>
        <dbReference type="ARBA" id="ARBA00012438"/>
    </source>
</evidence>
<dbReference type="EMBL" id="BAABRU010000009">
    <property type="protein sequence ID" value="GAA5529053.1"/>
    <property type="molecule type" value="Genomic_DNA"/>
</dbReference>
<dbReference type="EC" id="2.7.13.3" evidence="2"/>
<evidence type="ECO:0000256" key="1">
    <source>
        <dbReference type="ARBA" id="ARBA00000085"/>
    </source>
</evidence>
<dbReference type="PANTHER" id="PTHR24421">
    <property type="entry name" value="NITRATE/NITRITE SENSOR PROTEIN NARX-RELATED"/>
    <property type="match status" value="1"/>
</dbReference>
<dbReference type="Gene3D" id="1.20.5.1930">
    <property type="match status" value="1"/>
</dbReference>
<dbReference type="SUPFAM" id="SSF55874">
    <property type="entry name" value="ATPase domain of HSP90 chaperone/DNA topoisomerase II/histidine kinase"/>
    <property type="match status" value="1"/>
</dbReference>
<dbReference type="Gene3D" id="3.30.565.10">
    <property type="entry name" value="Histidine kinase-like ATPase, C-terminal domain"/>
    <property type="match status" value="1"/>
</dbReference>
<keyword evidence="12" id="KW-1185">Reference proteome</keyword>
<name>A0ABP9X0T0_9CHLR</name>
<keyword evidence="4" id="KW-0808">Transferase</keyword>
<keyword evidence="3" id="KW-0597">Phosphoprotein</keyword>
<keyword evidence="9" id="KW-0472">Membrane</keyword>
<feature type="transmembrane region" description="Helical" evidence="9">
    <location>
        <begin position="183"/>
        <end position="203"/>
    </location>
</feature>
<reference evidence="11 12" key="1">
    <citation type="submission" date="2024-02" db="EMBL/GenBank/DDBJ databases">
        <title>Herpetosiphon gulosus NBRC 112829.</title>
        <authorList>
            <person name="Ichikawa N."/>
            <person name="Katano-Makiyama Y."/>
            <person name="Hidaka K."/>
        </authorList>
    </citation>
    <scope>NUCLEOTIDE SEQUENCE [LARGE SCALE GENOMIC DNA]</scope>
    <source>
        <strain evidence="11 12">NBRC 112829</strain>
    </source>
</reference>
<dbReference type="InterPro" id="IPR011712">
    <property type="entry name" value="Sig_transdc_His_kin_sub3_dim/P"/>
</dbReference>
<keyword evidence="5" id="KW-0547">Nucleotide-binding</keyword>
<dbReference type="RefSeq" id="WP_345722672.1">
    <property type="nucleotide sequence ID" value="NZ_BAABRU010000009.1"/>
</dbReference>
<feature type="domain" description="Histidine kinase" evidence="10">
    <location>
        <begin position="250"/>
        <end position="438"/>
    </location>
</feature>
<evidence type="ECO:0000313" key="11">
    <source>
        <dbReference type="EMBL" id="GAA5529053.1"/>
    </source>
</evidence>
<evidence type="ECO:0000259" key="10">
    <source>
        <dbReference type="PROSITE" id="PS50109"/>
    </source>
</evidence>
<dbReference type="InterPro" id="IPR036890">
    <property type="entry name" value="HATPase_C_sf"/>
</dbReference>
<evidence type="ECO:0000256" key="6">
    <source>
        <dbReference type="ARBA" id="ARBA00022777"/>
    </source>
</evidence>
<accession>A0ABP9X0T0</accession>
<comment type="caution">
    <text evidence="11">The sequence shown here is derived from an EMBL/GenBank/DDBJ whole genome shotgun (WGS) entry which is preliminary data.</text>
</comment>
<evidence type="ECO:0000256" key="3">
    <source>
        <dbReference type="ARBA" id="ARBA00022553"/>
    </source>
</evidence>
<keyword evidence="8" id="KW-0902">Two-component regulatory system</keyword>
<feature type="transmembrane region" description="Helical" evidence="9">
    <location>
        <begin position="160"/>
        <end position="177"/>
    </location>
</feature>
<protein>
    <recommendedName>
        <fullName evidence="2">histidine kinase</fullName>
        <ecNumber evidence="2">2.7.13.3</ecNumber>
    </recommendedName>
</protein>
<dbReference type="InterPro" id="IPR003594">
    <property type="entry name" value="HATPase_dom"/>
</dbReference>
<gene>
    <name evidence="11" type="ORF">Hgul01_02856</name>
</gene>
<proteinExistence type="predicted"/>
<dbReference type="Proteomes" id="UP001428290">
    <property type="component" value="Unassembled WGS sequence"/>
</dbReference>
<evidence type="ECO:0000256" key="7">
    <source>
        <dbReference type="ARBA" id="ARBA00022840"/>
    </source>
</evidence>
<keyword evidence="9" id="KW-1133">Transmembrane helix</keyword>
<feature type="transmembrane region" description="Helical" evidence="9">
    <location>
        <begin position="73"/>
        <end position="95"/>
    </location>
</feature>
<comment type="catalytic activity">
    <reaction evidence="1">
        <text>ATP + protein L-histidine = ADP + protein N-phospho-L-histidine.</text>
        <dbReference type="EC" id="2.7.13.3"/>
    </reaction>
</comment>
<dbReference type="InterPro" id="IPR005467">
    <property type="entry name" value="His_kinase_dom"/>
</dbReference>
<organism evidence="11 12">
    <name type="scientific">Herpetosiphon gulosus</name>
    <dbReference type="NCBI Taxonomy" id="1973496"/>
    <lineage>
        <taxon>Bacteria</taxon>
        <taxon>Bacillati</taxon>
        <taxon>Chloroflexota</taxon>
        <taxon>Chloroflexia</taxon>
        <taxon>Herpetosiphonales</taxon>
        <taxon>Herpetosiphonaceae</taxon>
        <taxon>Herpetosiphon</taxon>
    </lineage>
</organism>
<keyword evidence="6" id="KW-0418">Kinase</keyword>
<dbReference type="CDD" id="cd16917">
    <property type="entry name" value="HATPase_UhpB-NarQ-NarX-like"/>
    <property type="match status" value="1"/>
</dbReference>
<dbReference type="Pfam" id="PF07730">
    <property type="entry name" value="HisKA_3"/>
    <property type="match status" value="1"/>
</dbReference>
<evidence type="ECO:0000256" key="9">
    <source>
        <dbReference type="SAM" id="Phobius"/>
    </source>
</evidence>
<feature type="transmembrane region" description="Helical" evidence="9">
    <location>
        <begin position="39"/>
        <end position="61"/>
    </location>
</feature>
<dbReference type="InterPro" id="IPR050482">
    <property type="entry name" value="Sensor_HK_TwoCompSys"/>
</dbReference>
<evidence type="ECO:0000256" key="4">
    <source>
        <dbReference type="ARBA" id="ARBA00022679"/>
    </source>
</evidence>
<evidence type="ECO:0000256" key="8">
    <source>
        <dbReference type="ARBA" id="ARBA00023012"/>
    </source>
</evidence>
<dbReference type="Pfam" id="PF02518">
    <property type="entry name" value="HATPase_c"/>
    <property type="match status" value="1"/>
</dbReference>
<keyword evidence="9" id="KW-0812">Transmembrane</keyword>
<feature type="transmembrane region" description="Helical" evidence="9">
    <location>
        <begin position="102"/>
        <end position="122"/>
    </location>
</feature>
<sequence>MLFQDSAKRLPLAETQALPSLNHADEAEQFSGGLSIKRILQSVALLWISYFLILTGLDWVSLMSRPDTSPLPWFYYAIHITLAGVVFGLATWDVAQQRLGRVFMPLIIGLISVVPILLTPLITSGPGPITTEPGLVVMRLCPMLCVAVVIVAWQYTWRQVVWFCFATGALILLPILLREPRFSSAVAITIVQTSTFLVFGYALSALVQRLRLQNAALIQAHEQLRDYAGTQERLTISRERNRVARELHDTLAHALSGLIVQLEAAKLYREIEPATSHKLQDSALEAARHGLQETRLALKALRARPLDDLGLVLALQQLAEQLASTTQIELELTITPKLPPLALELETCIYRVAQEAIRNAIRHANAQHLSIQLSSVGAELSLTVRDDGCGFEPTLIVGADHFGIAGMHERAAELGGQLNISSKFGLGTLVELRFTTKG</sequence>
<feature type="transmembrane region" description="Helical" evidence="9">
    <location>
        <begin position="134"/>
        <end position="153"/>
    </location>
</feature>
<dbReference type="SMART" id="SM00387">
    <property type="entry name" value="HATPase_c"/>
    <property type="match status" value="1"/>
</dbReference>
<keyword evidence="7" id="KW-0067">ATP-binding</keyword>